<dbReference type="Gene3D" id="3.40.50.300">
    <property type="entry name" value="P-loop containing nucleotide triphosphate hydrolases"/>
    <property type="match status" value="2"/>
</dbReference>
<accession>X6MFR6</accession>
<dbReference type="SUPFAM" id="SSF52540">
    <property type="entry name" value="P-loop containing nucleoside triphosphate hydrolases"/>
    <property type="match status" value="2"/>
</dbReference>
<feature type="compositionally biased region" description="Basic and acidic residues" evidence="6">
    <location>
        <begin position="114"/>
        <end position="131"/>
    </location>
</feature>
<gene>
    <name evidence="7" type="ORF">RFI_24624</name>
</gene>
<dbReference type="GO" id="GO:0046872">
    <property type="term" value="F:metal ion binding"/>
    <property type="evidence" value="ECO:0007669"/>
    <property type="project" value="UniProtKB-KW"/>
</dbReference>
<dbReference type="Gene3D" id="1.10.400.10">
    <property type="entry name" value="GI Alpha 1, domain 2-like"/>
    <property type="match status" value="1"/>
</dbReference>
<dbReference type="OrthoDB" id="5817230at2759"/>
<keyword evidence="5" id="KW-0460">Magnesium</keyword>
<keyword evidence="4" id="KW-0807">Transducer</keyword>
<dbReference type="PANTHER" id="PTHR10218:SF302">
    <property type="entry name" value="GUANINE NUCLEOTIDE-BINDING PROTEIN ALPHA-5 SUBUNIT"/>
    <property type="match status" value="1"/>
</dbReference>
<evidence type="ECO:0000313" key="8">
    <source>
        <dbReference type="Proteomes" id="UP000023152"/>
    </source>
</evidence>
<dbReference type="GO" id="GO:0003924">
    <property type="term" value="F:GTPase activity"/>
    <property type="evidence" value="ECO:0007669"/>
    <property type="project" value="InterPro"/>
</dbReference>
<dbReference type="PROSITE" id="PS51882">
    <property type="entry name" value="G_ALPHA"/>
    <property type="match status" value="1"/>
</dbReference>
<dbReference type="Proteomes" id="UP000023152">
    <property type="component" value="Unassembled WGS sequence"/>
</dbReference>
<evidence type="ECO:0000256" key="6">
    <source>
        <dbReference type="SAM" id="MobiDB-lite"/>
    </source>
</evidence>
<organism evidence="7 8">
    <name type="scientific">Reticulomyxa filosa</name>
    <dbReference type="NCBI Taxonomy" id="46433"/>
    <lineage>
        <taxon>Eukaryota</taxon>
        <taxon>Sar</taxon>
        <taxon>Rhizaria</taxon>
        <taxon>Retaria</taxon>
        <taxon>Foraminifera</taxon>
        <taxon>Monothalamids</taxon>
        <taxon>Reticulomyxidae</taxon>
        <taxon>Reticulomyxa</taxon>
    </lineage>
</organism>
<feature type="compositionally biased region" description="Basic and acidic residues" evidence="6">
    <location>
        <begin position="139"/>
        <end position="150"/>
    </location>
</feature>
<feature type="compositionally biased region" description="Basic and acidic residues" evidence="6">
    <location>
        <begin position="173"/>
        <end position="187"/>
    </location>
</feature>
<reference evidence="7 8" key="1">
    <citation type="journal article" date="2013" name="Curr. Biol.">
        <title>The Genome of the Foraminiferan Reticulomyxa filosa.</title>
        <authorList>
            <person name="Glockner G."/>
            <person name="Hulsmann N."/>
            <person name="Schleicher M."/>
            <person name="Noegel A.A."/>
            <person name="Eichinger L."/>
            <person name="Gallinger C."/>
            <person name="Pawlowski J."/>
            <person name="Sierra R."/>
            <person name="Euteneuer U."/>
            <person name="Pillet L."/>
            <person name="Moustafa A."/>
            <person name="Platzer M."/>
            <person name="Groth M."/>
            <person name="Szafranski K."/>
            <person name="Schliwa M."/>
        </authorList>
    </citation>
    <scope>NUCLEOTIDE SEQUENCE [LARGE SCALE GENOMIC DNA]</scope>
</reference>
<dbReference type="InterPro" id="IPR011025">
    <property type="entry name" value="GproteinA_insert"/>
</dbReference>
<evidence type="ECO:0000256" key="2">
    <source>
        <dbReference type="ARBA" id="ARBA00022741"/>
    </source>
</evidence>
<protein>
    <submittedName>
        <fullName evidence="7">Uncharacterized protein</fullName>
    </submittedName>
</protein>
<name>X6MFR6_RETFI</name>
<dbReference type="GO" id="GO:0005834">
    <property type="term" value="C:heterotrimeric G-protein complex"/>
    <property type="evidence" value="ECO:0007669"/>
    <property type="project" value="TreeGrafter"/>
</dbReference>
<keyword evidence="8" id="KW-1185">Reference proteome</keyword>
<dbReference type="GO" id="GO:0005525">
    <property type="term" value="F:GTP binding"/>
    <property type="evidence" value="ECO:0007669"/>
    <property type="project" value="UniProtKB-KW"/>
</dbReference>
<sequence length="274" mass="31903">MGNRNSTPKRVDKGVEKKLHTEAKQARRSIKALLLGPGGSGKSTILKQMSKIYYGVIEDKEMNNAVISIRKNIIYDMNDICILYVEERKKKNEIILSCEQNQFDLCYKFMSSQRKQEHDSLADENNDKKEEKEEEEEKEKEKEKEVEAQKNAKQLESVKQRGEQQRRNKQTKKKAEENEHSDMGKKKDEVLYSKEEIEPLIIKLSTIQPGLPDDTVIQLTPVIAKKIAKLWKYPGIKYAYELRKLSHVMDNTPWLFDRAETIADPNYQGSFEAY</sequence>
<dbReference type="AlphaFoldDB" id="X6MFR6"/>
<dbReference type="SUPFAM" id="SSF47895">
    <property type="entry name" value="Transducin (alpha subunit), insertion domain"/>
    <property type="match status" value="1"/>
</dbReference>
<evidence type="ECO:0000313" key="7">
    <source>
        <dbReference type="EMBL" id="ETO12749.1"/>
    </source>
</evidence>
<evidence type="ECO:0000256" key="4">
    <source>
        <dbReference type="ARBA" id="ARBA00023224"/>
    </source>
</evidence>
<dbReference type="GO" id="GO:0007188">
    <property type="term" value="P:adenylate cyclase-modulating G protein-coupled receptor signaling pathway"/>
    <property type="evidence" value="ECO:0007669"/>
    <property type="project" value="TreeGrafter"/>
</dbReference>
<feature type="compositionally biased region" description="Basic and acidic residues" evidence="6">
    <location>
        <begin position="156"/>
        <end position="166"/>
    </location>
</feature>
<keyword evidence="3" id="KW-0342">GTP-binding</keyword>
<dbReference type="EMBL" id="ASPP01021119">
    <property type="protein sequence ID" value="ETO12749.1"/>
    <property type="molecule type" value="Genomic_DNA"/>
</dbReference>
<dbReference type="GO" id="GO:0031683">
    <property type="term" value="F:G-protein beta/gamma-subunit complex binding"/>
    <property type="evidence" value="ECO:0007669"/>
    <property type="project" value="InterPro"/>
</dbReference>
<dbReference type="InterPro" id="IPR001019">
    <property type="entry name" value="Gprotein_alpha_su"/>
</dbReference>
<comment type="caution">
    <text evidence="7">The sequence shown here is derived from an EMBL/GenBank/DDBJ whole genome shotgun (WGS) entry which is preliminary data.</text>
</comment>
<dbReference type="GO" id="GO:0005737">
    <property type="term" value="C:cytoplasm"/>
    <property type="evidence" value="ECO:0007669"/>
    <property type="project" value="TreeGrafter"/>
</dbReference>
<dbReference type="PANTHER" id="PTHR10218">
    <property type="entry name" value="GTP-BINDING PROTEIN ALPHA SUBUNIT"/>
    <property type="match status" value="1"/>
</dbReference>
<feature type="region of interest" description="Disordered" evidence="6">
    <location>
        <begin position="114"/>
        <end position="187"/>
    </location>
</feature>
<proteinExistence type="predicted"/>
<feature type="binding site" evidence="5">
    <location>
        <position position="43"/>
    </location>
    <ligand>
        <name>Mg(2+)</name>
        <dbReference type="ChEBI" id="CHEBI:18420"/>
    </ligand>
</feature>
<feature type="non-terminal residue" evidence="7">
    <location>
        <position position="274"/>
    </location>
</feature>
<evidence type="ECO:0000256" key="5">
    <source>
        <dbReference type="PIRSR" id="PIRSR601019-2"/>
    </source>
</evidence>
<evidence type="ECO:0000256" key="3">
    <source>
        <dbReference type="ARBA" id="ARBA00023134"/>
    </source>
</evidence>
<dbReference type="Pfam" id="PF00503">
    <property type="entry name" value="G-alpha"/>
    <property type="match status" value="1"/>
</dbReference>
<keyword evidence="2" id="KW-0547">Nucleotide-binding</keyword>
<evidence type="ECO:0000256" key="1">
    <source>
        <dbReference type="ARBA" id="ARBA00022723"/>
    </source>
</evidence>
<dbReference type="GO" id="GO:0001664">
    <property type="term" value="F:G protein-coupled receptor binding"/>
    <property type="evidence" value="ECO:0007669"/>
    <property type="project" value="TreeGrafter"/>
</dbReference>
<dbReference type="InterPro" id="IPR027417">
    <property type="entry name" value="P-loop_NTPase"/>
</dbReference>
<keyword evidence="1 5" id="KW-0479">Metal-binding</keyword>